<dbReference type="Gene3D" id="1.10.4030.10">
    <property type="entry name" value="Porin chaperone SurA, peptide-binding domain"/>
    <property type="match status" value="1"/>
</dbReference>
<protein>
    <recommendedName>
        <fullName evidence="1">Parvulin-like PPIase</fullName>
    </recommendedName>
    <alternativeName>
        <fullName evidence="3">Peptidyl-prolyl cis-trans isomerase plp</fullName>
    </alternativeName>
    <alternativeName>
        <fullName evidence="4">Rotamase plp</fullName>
    </alternativeName>
</protein>
<organism evidence="8 9">
    <name type="scientific">Palleronia abyssalis</name>
    <dbReference type="NCBI Taxonomy" id="1501240"/>
    <lineage>
        <taxon>Bacteria</taxon>
        <taxon>Pseudomonadati</taxon>
        <taxon>Pseudomonadota</taxon>
        <taxon>Alphaproteobacteria</taxon>
        <taxon>Rhodobacterales</taxon>
        <taxon>Roseobacteraceae</taxon>
        <taxon>Palleronia</taxon>
    </lineage>
</organism>
<dbReference type="Proteomes" id="UP000244912">
    <property type="component" value="Unassembled WGS sequence"/>
</dbReference>
<evidence type="ECO:0000256" key="3">
    <source>
        <dbReference type="ARBA" id="ARBA00030642"/>
    </source>
</evidence>
<dbReference type="PANTHER" id="PTHR47637">
    <property type="entry name" value="CHAPERONE SURA"/>
    <property type="match status" value="1"/>
</dbReference>
<sequence>MIHRTRTLAAVVALSFGLGLTAPVLAPATAQSLFSPAAHVNEGVVTQFEVTQRQRLLEVFRAPDTSREAALQDLIDERLQLAEAARRGIVVDREAQIAGETEFAARADLEREAFIAELTRAGIDPASYADFIRAGVAWRQLVQQRFGAAAGQIPDDQVQAAADAPPAPELRVLLNEIIIPADTPQRAARAESLIPEIESIRGFGAFAAAARTYSATPSRERGGAIDWLELSDLPPQLGQILTALEPGEVSPPVRLPNALAFFQLREVGEVPSNGTPTQLDYAALYLPGGRSEETLQRAAQIAADADTCTDLQAIGGRIGAATQADTLPVAQVPQDVALELAQLDPGEVSMALTRAEGQTLVVLMLCNRIYRAPDAEEPNLGQVRASLGNRLTAQQAENYLAELRANARIRYE</sequence>
<dbReference type="InterPro" id="IPR046357">
    <property type="entry name" value="PPIase_dom_sf"/>
</dbReference>
<keyword evidence="5" id="KW-0697">Rotamase</keyword>
<dbReference type="OrthoDB" id="9791746at2"/>
<name>A0A2R8BV54_9RHOB</name>
<dbReference type="PANTHER" id="PTHR47637:SF1">
    <property type="entry name" value="CHAPERONE SURA"/>
    <property type="match status" value="1"/>
</dbReference>
<dbReference type="InterPro" id="IPR027304">
    <property type="entry name" value="Trigger_fact/SurA_dom_sf"/>
</dbReference>
<evidence type="ECO:0000256" key="6">
    <source>
        <dbReference type="SAM" id="SignalP"/>
    </source>
</evidence>
<dbReference type="Gene3D" id="3.10.50.40">
    <property type="match status" value="1"/>
</dbReference>
<dbReference type="AlphaFoldDB" id="A0A2R8BV54"/>
<keyword evidence="5 8" id="KW-0413">Isomerase</keyword>
<dbReference type="InterPro" id="IPR000297">
    <property type="entry name" value="PPIase_PpiC"/>
</dbReference>
<dbReference type="InterPro" id="IPR050280">
    <property type="entry name" value="OMP_Chaperone_SurA"/>
</dbReference>
<evidence type="ECO:0000313" key="9">
    <source>
        <dbReference type="Proteomes" id="UP000244912"/>
    </source>
</evidence>
<dbReference type="Pfam" id="PF13624">
    <property type="entry name" value="SurA_N_3"/>
    <property type="match status" value="1"/>
</dbReference>
<dbReference type="EMBL" id="ONZF01000003">
    <property type="protein sequence ID" value="SPJ24032.1"/>
    <property type="molecule type" value="Genomic_DNA"/>
</dbReference>
<feature type="chain" id="PRO_5015340242" description="Parvulin-like PPIase" evidence="6">
    <location>
        <begin position="27"/>
        <end position="412"/>
    </location>
</feature>
<dbReference type="SUPFAM" id="SSF109998">
    <property type="entry name" value="Triger factor/SurA peptide-binding domain-like"/>
    <property type="match status" value="1"/>
</dbReference>
<keyword evidence="2 6" id="KW-0732">Signal</keyword>
<evidence type="ECO:0000256" key="5">
    <source>
        <dbReference type="PROSITE-ProRule" id="PRU00278"/>
    </source>
</evidence>
<dbReference type="GO" id="GO:0003755">
    <property type="term" value="F:peptidyl-prolyl cis-trans isomerase activity"/>
    <property type="evidence" value="ECO:0007669"/>
    <property type="project" value="UniProtKB-KW"/>
</dbReference>
<dbReference type="Pfam" id="PF00639">
    <property type="entry name" value="Rotamase"/>
    <property type="match status" value="1"/>
</dbReference>
<reference evidence="9" key="1">
    <citation type="submission" date="2018-03" db="EMBL/GenBank/DDBJ databases">
        <authorList>
            <person name="Rodrigo-Torres L."/>
            <person name="Arahal R. D."/>
            <person name="Lucena T."/>
        </authorList>
    </citation>
    <scope>NUCLEOTIDE SEQUENCE [LARGE SCALE GENOMIC DNA]</scope>
    <source>
        <strain evidence="9">CECT 8504</strain>
    </source>
</reference>
<dbReference type="SUPFAM" id="SSF54534">
    <property type="entry name" value="FKBP-like"/>
    <property type="match status" value="1"/>
</dbReference>
<accession>A0A2R8BV54</accession>
<feature type="signal peptide" evidence="6">
    <location>
        <begin position="1"/>
        <end position="26"/>
    </location>
</feature>
<keyword evidence="9" id="KW-1185">Reference proteome</keyword>
<evidence type="ECO:0000256" key="1">
    <source>
        <dbReference type="ARBA" id="ARBA00018370"/>
    </source>
</evidence>
<gene>
    <name evidence="8" type="primary">surA</name>
    <name evidence="8" type="ORF">PAA8504_01854</name>
</gene>
<evidence type="ECO:0000256" key="4">
    <source>
        <dbReference type="ARBA" id="ARBA00031484"/>
    </source>
</evidence>
<feature type="domain" description="PpiC" evidence="7">
    <location>
        <begin position="169"/>
        <end position="266"/>
    </location>
</feature>
<evidence type="ECO:0000259" key="7">
    <source>
        <dbReference type="PROSITE" id="PS50198"/>
    </source>
</evidence>
<dbReference type="PROSITE" id="PS50198">
    <property type="entry name" value="PPIC_PPIASE_2"/>
    <property type="match status" value="1"/>
</dbReference>
<proteinExistence type="predicted"/>
<evidence type="ECO:0000256" key="2">
    <source>
        <dbReference type="ARBA" id="ARBA00022729"/>
    </source>
</evidence>
<dbReference type="RefSeq" id="WP_108893877.1">
    <property type="nucleotide sequence ID" value="NZ_ONZF01000003.1"/>
</dbReference>
<evidence type="ECO:0000313" key="8">
    <source>
        <dbReference type="EMBL" id="SPJ24032.1"/>
    </source>
</evidence>